<evidence type="ECO:0000313" key="2">
    <source>
        <dbReference type="Proteomes" id="UP000887013"/>
    </source>
</evidence>
<proteinExistence type="predicted"/>
<reference evidence="1" key="1">
    <citation type="submission" date="2020-08" db="EMBL/GenBank/DDBJ databases">
        <title>Multicomponent nature underlies the extraordinary mechanical properties of spider dragline silk.</title>
        <authorList>
            <person name="Kono N."/>
            <person name="Nakamura H."/>
            <person name="Mori M."/>
            <person name="Yoshida Y."/>
            <person name="Ohtoshi R."/>
            <person name="Malay A.D."/>
            <person name="Moran D.A.P."/>
            <person name="Tomita M."/>
            <person name="Numata K."/>
            <person name="Arakawa K."/>
        </authorList>
    </citation>
    <scope>NUCLEOTIDE SEQUENCE</scope>
</reference>
<accession>A0A8X6MWB9</accession>
<name>A0A8X6MWB9_NEPPI</name>
<gene>
    <name evidence="1" type="ORF">NPIL_62631</name>
</gene>
<protein>
    <submittedName>
        <fullName evidence="1">Uncharacterized protein</fullName>
    </submittedName>
</protein>
<evidence type="ECO:0000313" key="1">
    <source>
        <dbReference type="EMBL" id="GFS80956.1"/>
    </source>
</evidence>
<dbReference type="EMBL" id="BMAW01097681">
    <property type="protein sequence ID" value="GFS80956.1"/>
    <property type="molecule type" value="Genomic_DNA"/>
</dbReference>
<dbReference type="Proteomes" id="UP000887013">
    <property type="component" value="Unassembled WGS sequence"/>
</dbReference>
<sequence length="90" mass="10170">MEDDKYIGFFSLSRNIDALPLLSKIFATLSIGSAISCLRMGFRSGKMNEFLLYTKLKEIEVGNQFLNQDSLTLKLQIFFGEPFATTHILA</sequence>
<keyword evidence="2" id="KW-1185">Reference proteome</keyword>
<comment type="caution">
    <text evidence="1">The sequence shown here is derived from an EMBL/GenBank/DDBJ whole genome shotgun (WGS) entry which is preliminary data.</text>
</comment>
<dbReference type="AlphaFoldDB" id="A0A8X6MWB9"/>
<organism evidence="1 2">
    <name type="scientific">Nephila pilipes</name>
    <name type="common">Giant wood spider</name>
    <name type="synonym">Nephila maculata</name>
    <dbReference type="NCBI Taxonomy" id="299642"/>
    <lineage>
        <taxon>Eukaryota</taxon>
        <taxon>Metazoa</taxon>
        <taxon>Ecdysozoa</taxon>
        <taxon>Arthropoda</taxon>
        <taxon>Chelicerata</taxon>
        <taxon>Arachnida</taxon>
        <taxon>Araneae</taxon>
        <taxon>Araneomorphae</taxon>
        <taxon>Entelegynae</taxon>
        <taxon>Araneoidea</taxon>
        <taxon>Nephilidae</taxon>
        <taxon>Nephila</taxon>
    </lineage>
</organism>